<keyword evidence="4" id="KW-0150">Chloroplast</keyword>
<dbReference type="EMBL" id="MK231135">
    <property type="protein sequence ID" value="QFV17161.1"/>
    <property type="molecule type" value="Genomic_DNA"/>
</dbReference>
<feature type="domain" description="Chorismate-utilising enzyme C-terminal" evidence="2">
    <location>
        <begin position="193"/>
        <end position="437"/>
    </location>
</feature>
<accession>A0A5P9RV37</accession>
<dbReference type="OMA" id="ELICEQK"/>
<sequence length="440" mass="51413">MRSINGYGGYSFFFFIFDIHMTIHFSLMHVAIDQVRFYYVRLEWFLSQTIPLSLWLQVQTLYPKISWIDRDSNWHMAACHQIWLCHHLPTSIQVTPIRQTTRQTPNGLRSRFRLFGIASTPTSFFLPQYEIHHLTNQYMFALNCIFPTCFPLEGIKQLIKNMSRSCIPNCIPKAHAQVNLLWNIQYSPTLSGWNQCLHQLITQMHGRQIDKLVIARKKILHFQHIVDVFDWLTYKPNCFHFVLIFKPNLALICLSPERLYLRNHSMLMTEAMAATRPRHALQDARWAVHLHSHKKDMMEQNWVKLDLKTKLMCLGKMLSCRQDAIFQTSYLQHLYMPFQVELDGHHLMDHHLIHVIHPTAAICGSPMPQAYLMLQKYERVARGAYACPMGWIGSHDAHLCVSIRCAVIDSNKVMIYAGCGVIAASLPQSEWNETENKFVY</sequence>
<evidence type="ECO:0000313" key="3">
    <source>
        <dbReference type="EMBL" id="QFV16983.1"/>
    </source>
</evidence>
<keyword evidence="1" id="KW-0472">Membrane</keyword>
<feature type="transmembrane region" description="Helical" evidence="1">
    <location>
        <begin position="12"/>
        <end position="32"/>
    </location>
</feature>
<dbReference type="InterPro" id="IPR015890">
    <property type="entry name" value="Chorismate_C"/>
</dbReference>
<dbReference type="PANTHER" id="PTHR42839:SF2">
    <property type="entry name" value="ISOCHORISMATE SYNTHASE ENTC"/>
    <property type="match status" value="1"/>
</dbReference>
<organism evidence="4">
    <name type="scientific">Cyanidioschyzon merolae</name>
    <name type="common">Red alga</name>
    <dbReference type="NCBI Taxonomy" id="45157"/>
    <lineage>
        <taxon>Eukaryota</taxon>
        <taxon>Rhodophyta</taxon>
        <taxon>Bangiophyceae</taxon>
        <taxon>Cyanidiales</taxon>
        <taxon>Cyanidiaceae</taxon>
        <taxon>Cyanidioschyzon</taxon>
    </lineage>
</organism>
<keyword evidence="4" id="KW-0934">Plastid</keyword>
<protein>
    <submittedName>
        <fullName evidence="4">Menaquinone-specific isochorismate synthase</fullName>
    </submittedName>
</protein>
<proteinExistence type="predicted"/>
<dbReference type="SUPFAM" id="SSF56322">
    <property type="entry name" value="ADC synthase"/>
    <property type="match status" value="1"/>
</dbReference>
<keyword evidence="1" id="KW-1133">Transmembrane helix</keyword>
<name>A0A5P9RV37_CYAME</name>
<evidence type="ECO:0000313" key="4">
    <source>
        <dbReference type="EMBL" id="QFV17161.1"/>
    </source>
</evidence>
<dbReference type="Gene3D" id="3.60.120.10">
    <property type="entry name" value="Anthranilate synthase"/>
    <property type="match status" value="1"/>
</dbReference>
<reference evidence="3" key="1">
    <citation type="submission" date="2018-11" db="EMBL/GenBank/DDBJ databases">
        <title>Complete Plastid Genome of Cyanidioschyzon merolae Isolate 5508.</title>
        <authorList>
            <person name="Bi G."/>
        </authorList>
    </citation>
    <scope>NUCLEOTIDE SEQUENCE</scope>
    <source>
        <strain evidence="3">5508</strain>
    </source>
</reference>
<evidence type="ECO:0000259" key="2">
    <source>
        <dbReference type="Pfam" id="PF00425"/>
    </source>
</evidence>
<dbReference type="EMBL" id="MK231134">
    <property type="protein sequence ID" value="QFV16983.1"/>
    <property type="molecule type" value="Genomic_DNA"/>
</dbReference>
<evidence type="ECO:0000256" key="1">
    <source>
        <dbReference type="SAM" id="Phobius"/>
    </source>
</evidence>
<dbReference type="Pfam" id="PF00425">
    <property type="entry name" value="Chorismate_bind"/>
    <property type="match status" value="1"/>
</dbReference>
<dbReference type="PANTHER" id="PTHR42839">
    <property type="entry name" value="ISOCHORISMATE SYNTHASE ENTC"/>
    <property type="match status" value="1"/>
</dbReference>
<dbReference type="InterPro" id="IPR005801">
    <property type="entry name" value="ADC_synthase"/>
</dbReference>
<keyword evidence="1" id="KW-0812">Transmembrane</keyword>
<geneLocation type="chloroplast" evidence="4"/>
<gene>
    <name evidence="4" type="primary">menF</name>
</gene>
<reference evidence="4" key="2">
    <citation type="submission" date="2018-11" db="EMBL/GenBank/DDBJ databases">
        <title>Complete Plastid Genome of Cyanidioschyzon merolae Isolate 5578.</title>
        <authorList>
            <person name="Bi G."/>
        </authorList>
    </citation>
    <scope>NUCLEOTIDE SEQUENCE</scope>
</reference>
<dbReference type="AlphaFoldDB" id="A0A5P9RV37"/>